<dbReference type="Pfam" id="PF10988">
    <property type="entry name" value="DUF2807"/>
    <property type="match status" value="1"/>
</dbReference>
<accession>A0ABP7PIC7</accession>
<dbReference type="RefSeq" id="WP_344806681.1">
    <property type="nucleotide sequence ID" value="NZ_BAABBO010000010.1"/>
</dbReference>
<sequence length="247" mass="25731">MKVLKKPLPRSAAAACATLLGMFSMLAQSESTVTADRNGNINQRSIGVFKSNTWSDEFAQGGQVVSETKALPVFSRLKLGVPAELFYRENGRSSIDIEGAVGTLATLRIEVRAGTLFIDSDRARPGPLQLVVSGTGLRGASISSSADAVFDGLQGLSFELAVSGTADISLNGKVRECSLAAQGSADIDQAELLCGTLQLSVIGAGDIAVYAAKSLQGRVQGAGDLKVHGQPQQRAVQASGAFDIEYL</sequence>
<organism evidence="3 4">
    <name type="scientific">Allohahella marinimesophila</name>
    <dbReference type="NCBI Taxonomy" id="1054972"/>
    <lineage>
        <taxon>Bacteria</taxon>
        <taxon>Pseudomonadati</taxon>
        <taxon>Pseudomonadota</taxon>
        <taxon>Gammaproteobacteria</taxon>
        <taxon>Oceanospirillales</taxon>
        <taxon>Hahellaceae</taxon>
        <taxon>Allohahella</taxon>
    </lineage>
</organism>
<evidence type="ECO:0000259" key="2">
    <source>
        <dbReference type="Pfam" id="PF10988"/>
    </source>
</evidence>
<evidence type="ECO:0000313" key="3">
    <source>
        <dbReference type="EMBL" id="GAA3965533.1"/>
    </source>
</evidence>
<dbReference type="EMBL" id="BAABBO010000010">
    <property type="protein sequence ID" value="GAA3965533.1"/>
    <property type="molecule type" value="Genomic_DNA"/>
</dbReference>
<feature type="chain" id="PRO_5046146939" description="Putative auto-transporter adhesin head GIN domain-containing protein" evidence="1">
    <location>
        <begin position="28"/>
        <end position="247"/>
    </location>
</feature>
<reference evidence="4" key="1">
    <citation type="journal article" date="2019" name="Int. J. Syst. Evol. Microbiol.">
        <title>The Global Catalogue of Microorganisms (GCM) 10K type strain sequencing project: providing services to taxonomists for standard genome sequencing and annotation.</title>
        <authorList>
            <consortium name="The Broad Institute Genomics Platform"/>
            <consortium name="The Broad Institute Genome Sequencing Center for Infectious Disease"/>
            <person name="Wu L."/>
            <person name="Ma J."/>
        </authorList>
    </citation>
    <scope>NUCLEOTIDE SEQUENCE [LARGE SCALE GENOMIC DNA]</scope>
    <source>
        <strain evidence="4">JCM 17555</strain>
    </source>
</reference>
<dbReference type="InterPro" id="IPR021255">
    <property type="entry name" value="DUF2807"/>
</dbReference>
<name>A0ABP7PIC7_9GAMM</name>
<evidence type="ECO:0000256" key="1">
    <source>
        <dbReference type="SAM" id="SignalP"/>
    </source>
</evidence>
<proteinExistence type="predicted"/>
<protein>
    <recommendedName>
        <fullName evidence="2">Putative auto-transporter adhesin head GIN domain-containing protein</fullName>
    </recommendedName>
</protein>
<evidence type="ECO:0000313" key="4">
    <source>
        <dbReference type="Proteomes" id="UP001501337"/>
    </source>
</evidence>
<dbReference type="Gene3D" id="2.160.20.120">
    <property type="match status" value="1"/>
</dbReference>
<comment type="caution">
    <text evidence="3">The sequence shown here is derived from an EMBL/GenBank/DDBJ whole genome shotgun (WGS) entry which is preliminary data.</text>
</comment>
<feature type="signal peptide" evidence="1">
    <location>
        <begin position="1"/>
        <end position="27"/>
    </location>
</feature>
<keyword evidence="1" id="KW-0732">Signal</keyword>
<keyword evidence="4" id="KW-1185">Reference proteome</keyword>
<feature type="domain" description="Putative auto-transporter adhesin head GIN" evidence="2">
    <location>
        <begin position="74"/>
        <end position="231"/>
    </location>
</feature>
<gene>
    <name evidence="3" type="ORF">GCM10022278_24200</name>
</gene>
<dbReference type="Proteomes" id="UP001501337">
    <property type="component" value="Unassembled WGS sequence"/>
</dbReference>